<dbReference type="InterPro" id="IPR030953">
    <property type="entry name" value="Glycosyl_450act"/>
</dbReference>
<evidence type="ECO:0000256" key="2">
    <source>
        <dbReference type="ARBA" id="ARBA00022676"/>
    </source>
</evidence>
<accession>A0ABV9CU28</accession>
<dbReference type="InterPro" id="IPR050426">
    <property type="entry name" value="Glycosyltransferase_28"/>
</dbReference>
<comment type="similarity">
    <text evidence="1">Belongs to the glycosyltransferase 28 family.</text>
</comment>
<evidence type="ECO:0000259" key="6">
    <source>
        <dbReference type="Pfam" id="PF21036"/>
    </source>
</evidence>
<dbReference type="Gene3D" id="3.40.50.2000">
    <property type="entry name" value="Glycogen Phosphorylase B"/>
    <property type="match status" value="2"/>
</dbReference>
<evidence type="ECO:0000259" key="5">
    <source>
        <dbReference type="Pfam" id="PF06722"/>
    </source>
</evidence>
<dbReference type="InterPro" id="IPR048284">
    <property type="entry name" value="EryCIII-like_N"/>
</dbReference>
<dbReference type="PANTHER" id="PTHR48050:SF13">
    <property type="entry name" value="STEROL 3-BETA-GLUCOSYLTRANSFERASE UGT80A2"/>
    <property type="match status" value="1"/>
</dbReference>
<comment type="caution">
    <text evidence="7">The sequence shown here is derived from an EMBL/GenBank/DDBJ whole genome shotgun (WGS) entry which is preliminary data.</text>
</comment>
<keyword evidence="4" id="KW-0045">Antibiotic biosynthesis</keyword>
<sequence length="422" mass="45573">MRILFASYAERTHFYSMVPLAWALAAAGHDVRVAGQASLKDAISGAGLTAVPVGGENNLWRVLRLYPQAEEMARSQVFPPFGLLDLPEEERTYAAFRSGYEQVVRWWWRLTNDPMVDGLVAFARAWRPQLVIWEAATFAGALAAAAVGAAHARVTCSLDLYGAAREQFLRLSGLRPPAERSDPLAEWLGARAAKVGVPFGEEMVTGHFTVEQLPASMRVRTDLRYVPMRYTPYNGVAVVPRWLWEPPARPRVCVTLGTMNAERLGGSPISVREALDALADLEVEVVATVPDAERDRLGAVPANATVVPRAPLYALAGSAAAVVHHGGWGTMNTTALHGVPQLTLAQQFDAPVRGRLLAAQGAGLCLPPERADAAAVRERVTRLLGEASFREGAAGLRDEMLSMPTPRAVAAEVVRLAAEHLA</sequence>
<dbReference type="PANTHER" id="PTHR48050">
    <property type="entry name" value="STEROL 3-BETA-GLUCOSYLTRANSFERASE"/>
    <property type="match status" value="1"/>
</dbReference>
<dbReference type="Pfam" id="PF21036">
    <property type="entry name" value="EryCIII-like_N"/>
    <property type="match status" value="1"/>
</dbReference>
<evidence type="ECO:0000256" key="1">
    <source>
        <dbReference type="ARBA" id="ARBA00006962"/>
    </source>
</evidence>
<gene>
    <name evidence="7" type="ORF">ACFO60_34515</name>
</gene>
<dbReference type="CDD" id="cd03784">
    <property type="entry name" value="GT1_Gtf-like"/>
    <property type="match status" value="1"/>
</dbReference>
<feature type="domain" description="Erythromycin biosynthesis protein CIII-like C-terminal" evidence="5">
    <location>
        <begin position="273"/>
        <end position="415"/>
    </location>
</feature>
<keyword evidence="3" id="KW-0808">Transferase</keyword>
<dbReference type="SUPFAM" id="SSF53756">
    <property type="entry name" value="UDP-Glycosyltransferase/glycogen phosphorylase"/>
    <property type="match status" value="1"/>
</dbReference>
<evidence type="ECO:0000256" key="3">
    <source>
        <dbReference type="ARBA" id="ARBA00022679"/>
    </source>
</evidence>
<dbReference type="NCBIfam" id="TIGR04516">
    <property type="entry name" value="glycosyl_450act"/>
    <property type="match status" value="1"/>
</dbReference>
<dbReference type="InterPro" id="IPR002213">
    <property type="entry name" value="UDP_glucos_trans"/>
</dbReference>
<reference evidence="8" key="1">
    <citation type="journal article" date="2019" name="Int. J. Syst. Evol. Microbiol.">
        <title>The Global Catalogue of Microorganisms (GCM) 10K type strain sequencing project: providing services to taxonomists for standard genome sequencing and annotation.</title>
        <authorList>
            <consortium name="The Broad Institute Genomics Platform"/>
            <consortium name="The Broad Institute Genome Sequencing Center for Infectious Disease"/>
            <person name="Wu L."/>
            <person name="Ma J."/>
        </authorList>
    </citation>
    <scope>NUCLEOTIDE SEQUENCE [LARGE SCALE GENOMIC DNA]</scope>
    <source>
        <strain evidence="8">CGMCC 4.7132</strain>
    </source>
</reference>
<dbReference type="InterPro" id="IPR010610">
    <property type="entry name" value="EryCIII-like_C"/>
</dbReference>
<evidence type="ECO:0000256" key="4">
    <source>
        <dbReference type="ARBA" id="ARBA00023194"/>
    </source>
</evidence>
<evidence type="ECO:0000313" key="7">
    <source>
        <dbReference type="EMBL" id="MFC4535907.1"/>
    </source>
</evidence>
<evidence type="ECO:0000313" key="8">
    <source>
        <dbReference type="Proteomes" id="UP001596004"/>
    </source>
</evidence>
<proteinExistence type="inferred from homology"/>
<dbReference type="Proteomes" id="UP001596004">
    <property type="component" value="Unassembled WGS sequence"/>
</dbReference>
<dbReference type="RefSeq" id="WP_380849376.1">
    <property type="nucleotide sequence ID" value="NZ_JBHSFP010000037.1"/>
</dbReference>
<feature type="domain" description="Erythromycin biosynthesis protein CIII-like N-terminal" evidence="6">
    <location>
        <begin position="22"/>
        <end position="257"/>
    </location>
</feature>
<dbReference type="Pfam" id="PF06722">
    <property type="entry name" value="EryCIII-like_C"/>
    <property type="match status" value="1"/>
</dbReference>
<dbReference type="EMBL" id="JBHSFP010000037">
    <property type="protein sequence ID" value="MFC4535907.1"/>
    <property type="molecule type" value="Genomic_DNA"/>
</dbReference>
<keyword evidence="8" id="KW-1185">Reference proteome</keyword>
<keyword evidence="2" id="KW-0328">Glycosyltransferase</keyword>
<name>A0ABV9CU28_9ACTN</name>
<organism evidence="7 8">
    <name type="scientific">Sphaerisporangium dianthi</name>
    <dbReference type="NCBI Taxonomy" id="1436120"/>
    <lineage>
        <taxon>Bacteria</taxon>
        <taxon>Bacillati</taxon>
        <taxon>Actinomycetota</taxon>
        <taxon>Actinomycetes</taxon>
        <taxon>Streptosporangiales</taxon>
        <taxon>Streptosporangiaceae</taxon>
        <taxon>Sphaerisporangium</taxon>
    </lineage>
</organism>
<protein>
    <submittedName>
        <fullName evidence="7">Activator-dependent family glycosyltransferase</fullName>
    </submittedName>
</protein>